<gene>
    <name evidence="1" type="ORF">RU90_GL000699</name>
</gene>
<evidence type="ECO:0000313" key="2">
    <source>
        <dbReference type="Proteomes" id="UP000218744"/>
    </source>
</evidence>
<dbReference type="InterPro" id="IPR006439">
    <property type="entry name" value="HAD-SF_hydro_IA"/>
</dbReference>
<dbReference type="SFLD" id="SFLDG01129">
    <property type="entry name" value="C1.5:_HAD__Beta-PGM__Phosphata"/>
    <property type="match status" value="1"/>
</dbReference>
<dbReference type="InterPro" id="IPR052550">
    <property type="entry name" value="Pyrimidine_5'-ntase_YjjG"/>
</dbReference>
<accession>A0A2A5SDJ1</accession>
<dbReference type="PANTHER" id="PTHR47478">
    <property type="match status" value="1"/>
</dbReference>
<dbReference type="EMBL" id="JXKA01000016">
    <property type="protein sequence ID" value="PCS11587.1"/>
    <property type="molecule type" value="Genomic_DNA"/>
</dbReference>
<reference evidence="1 2" key="1">
    <citation type="submission" date="2014-12" db="EMBL/GenBank/DDBJ databases">
        <title>Draft genome sequences of 10 type strains of Lactococcus.</title>
        <authorList>
            <person name="Sun Z."/>
            <person name="Zhong Z."/>
            <person name="Liu W."/>
            <person name="Zhang W."/>
            <person name="Zhang H."/>
        </authorList>
    </citation>
    <scope>NUCLEOTIDE SEQUENCE [LARGE SCALE GENOMIC DNA]</scope>
    <source>
        <strain evidence="1 2">DSM 20450</strain>
    </source>
</reference>
<dbReference type="Pfam" id="PF13419">
    <property type="entry name" value="HAD_2"/>
    <property type="match status" value="1"/>
</dbReference>
<dbReference type="AlphaFoldDB" id="A0A2A5SDJ1"/>
<evidence type="ECO:0000313" key="1">
    <source>
        <dbReference type="EMBL" id="PCS11587.1"/>
    </source>
</evidence>
<organism evidence="1 2">
    <name type="scientific">Lactococcus lactis subsp. hordniae</name>
    <dbReference type="NCBI Taxonomy" id="203404"/>
    <lineage>
        <taxon>Bacteria</taxon>
        <taxon>Bacillati</taxon>
        <taxon>Bacillota</taxon>
        <taxon>Bacilli</taxon>
        <taxon>Lactobacillales</taxon>
        <taxon>Streptococcaceae</taxon>
        <taxon>Lactococcus</taxon>
    </lineage>
</organism>
<dbReference type="InterPro" id="IPR023198">
    <property type="entry name" value="PGP-like_dom2"/>
</dbReference>
<dbReference type="Gene3D" id="1.10.150.240">
    <property type="entry name" value="Putative phosphatase, domain 2"/>
    <property type="match status" value="1"/>
</dbReference>
<proteinExistence type="predicted"/>
<dbReference type="InterPro" id="IPR041492">
    <property type="entry name" value="HAD_2"/>
</dbReference>
<dbReference type="Proteomes" id="UP000218744">
    <property type="component" value="Unassembled WGS sequence"/>
</dbReference>
<dbReference type="PANTHER" id="PTHR47478:SF1">
    <property type="entry name" value="PYRIMIDINE 5'-NUCLEOTIDASE YJJG"/>
    <property type="match status" value="1"/>
</dbReference>
<dbReference type="InterPro" id="IPR011951">
    <property type="entry name" value="HAD-SF_hydro_IA_YjjG/PynA"/>
</dbReference>
<keyword evidence="1" id="KW-0378">Hydrolase</keyword>
<name>A0A2A5SDJ1_LACLH</name>
<protein>
    <submittedName>
        <fullName evidence="1">HAD superfamily hydrolase</fullName>
    </submittedName>
</protein>
<dbReference type="InterPro" id="IPR023214">
    <property type="entry name" value="HAD_sf"/>
</dbReference>
<dbReference type="InterPro" id="IPR036412">
    <property type="entry name" value="HAD-like_sf"/>
</dbReference>
<dbReference type="NCBIfam" id="TIGR02254">
    <property type="entry name" value="YjjG_YfnB"/>
    <property type="match status" value="1"/>
</dbReference>
<dbReference type="SFLD" id="SFLDS00003">
    <property type="entry name" value="Haloacid_Dehalogenase"/>
    <property type="match status" value="1"/>
</dbReference>
<dbReference type="GO" id="GO:0008253">
    <property type="term" value="F:5'-nucleotidase activity"/>
    <property type="evidence" value="ECO:0007669"/>
    <property type="project" value="InterPro"/>
</dbReference>
<sequence>MNAKNTLSKGKEMTVLLFDIDNTLLDFDKAEYDALGKIFTHYQIEDNQENRATYSRENKALWRLHESEKLSREEFLSTRFDHAFRALNVSVNYNPVAVDDEYQLYLLQGHELINHAKELLTELSAKEAEMYVVSNGTSRVSRPRIFESGISDHFREIFISEEVGHHKPSLAFFDYVFDHIEAANQKEFTIVGDSLATDILGGNRAGIKTIWYNPKQLEVSGEAQPDVQIQDLLEIPALVKNW</sequence>
<comment type="caution">
    <text evidence="1">The sequence shown here is derived from an EMBL/GenBank/DDBJ whole genome shotgun (WGS) entry which is preliminary data.</text>
</comment>
<dbReference type="Gene3D" id="3.40.50.1000">
    <property type="entry name" value="HAD superfamily/HAD-like"/>
    <property type="match status" value="1"/>
</dbReference>
<dbReference type="CDD" id="cd04305">
    <property type="entry name" value="HAD_Neu5Ac-Pase_like"/>
    <property type="match status" value="1"/>
</dbReference>
<dbReference type="SUPFAM" id="SSF56784">
    <property type="entry name" value="HAD-like"/>
    <property type="match status" value="1"/>
</dbReference>
<dbReference type="NCBIfam" id="TIGR01549">
    <property type="entry name" value="HAD-SF-IA-v1"/>
    <property type="match status" value="1"/>
</dbReference>